<dbReference type="PANTHER" id="PTHR33495:SF2">
    <property type="entry name" value="ANTI-SIGMA FACTOR ANTAGONIST TM_1081-RELATED"/>
    <property type="match status" value="1"/>
</dbReference>
<dbReference type="SUPFAM" id="SSF52091">
    <property type="entry name" value="SpoIIaa-like"/>
    <property type="match status" value="1"/>
</dbReference>
<comment type="similarity">
    <text evidence="1 2">Belongs to the anti-sigma-factor antagonist family.</text>
</comment>
<evidence type="ECO:0000313" key="4">
    <source>
        <dbReference type="EMBL" id="KWT91021.1"/>
    </source>
</evidence>
<name>A0ABR5SLK8_9BACT</name>
<dbReference type="PANTHER" id="PTHR33495">
    <property type="entry name" value="ANTI-SIGMA FACTOR ANTAGONIST TM_1081-RELATED-RELATED"/>
    <property type="match status" value="1"/>
</dbReference>
<dbReference type="InterPro" id="IPR003658">
    <property type="entry name" value="Anti-sigma_ant"/>
</dbReference>
<protein>
    <recommendedName>
        <fullName evidence="2">Anti-sigma factor antagonist</fullName>
    </recommendedName>
</protein>
<dbReference type="Gene3D" id="3.30.750.24">
    <property type="entry name" value="STAS domain"/>
    <property type="match status" value="1"/>
</dbReference>
<dbReference type="RefSeq" id="WP_085051588.1">
    <property type="nucleotide sequence ID" value="NZ_LNQR01000033.1"/>
</dbReference>
<dbReference type="Pfam" id="PF01740">
    <property type="entry name" value="STAS"/>
    <property type="match status" value="1"/>
</dbReference>
<evidence type="ECO:0000256" key="2">
    <source>
        <dbReference type="RuleBase" id="RU003749"/>
    </source>
</evidence>
<accession>A0ABR5SLK8</accession>
<feature type="domain" description="STAS" evidence="3">
    <location>
        <begin position="1"/>
        <end position="109"/>
    </location>
</feature>
<gene>
    <name evidence="4" type="ORF">ASN18_0968</name>
</gene>
<organism evidence="4 5">
    <name type="scientific">Candidatus Magnetominusculus xianensis</name>
    <dbReference type="NCBI Taxonomy" id="1748249"/>
    <lineage>
        <taxon>Bacteria</taxon>
        <taxon>Pseudomonadati</taxon>
        <taxon>Nitrospirota</taxon>
        <taxon>Nitrospiria</taxon>
        <taxon>Nitrospirales</taxon>
        <taxon>Nitrospiraceae</taxon>
        <taxon>Candidatus Magnetominusculus</taxon>
    </lineage>
</organism>
<evidence type="ECO:0000256" key="1">
    <source>
        <dbReference type="ARBA" id="ARBA00009013"/>
    </source>
</evidence>
<dbReference type="CDD" id="cd07043">
    <property type="entry name" value="STAS_anti-anti-sigma_factors"/>
    <property type="match status" value="1"/>
</dbReference>
<comment type="caution">
    <text evidence="4">The sequence shown here is derived from an EMBL/GenBank/DDBJ whole genome shotgun (WGS) entry which is preliminary data.</text>
</comment>
<dbReference type="InterPro" id="IPR002645">
    <property type="entry name" value="STAS_dom"/>
</dbReference>
<keyword evidence="5" id="KW-1185">Reference proteome</keyword>
<dbReference type="Proteomes" id="UP000060487">
    <property type="component" value="Unassembled WGS sequence"/>
</dbReference>
<evidence type="ECO:0000259" key="3">
    <source>
        <dbReference type="PROSITE" id="PS50801"/>
    </source>
</evidence>
<proteinExistence type="inferred from homology"/>
<evidence type="ECO:0000313" key="5">
    <source>
        <dbReference type="Proteomes" id="UP000060487"/>
    </source>
</evidence>
<dbReference type="InterPro" id="IPR036513">
    <property type="entry name" value="STAS_dom_sf"/>
</dbReference>
<dbReference type="EMBL" id="LNQR01000033">
    <property type="protein sequence ID" value="KWT91021.1"/>
    <property type="molecule type" value="Genomic_DNA"/>
</dbReference>
<sequence length="109" mass="12115">MKIETAAHSDYTVISIAGEIDMYSSPELRDTLLALVKKKAATVIVNLKDVKYIDSSGIATFVEALKKMLAYKGKFKMAQVPDRVMEIFNFSKLDKVFNIYGSIEDAANS</sequence>
<dbReference type="PROSITE" id="PS50801">
    <property type="entry name" value="STAS"/>
    <property type="match status" value="1"/>
</dbReference>
<reference evidence="4 5" key="1">
    <citation type="submission" date="2015-11" db="EMBL/GenBank/DDBJ databases">
        <authorList>
            <person name="Lin W."/>
        </authorList>
    </citation>
    <scope>NUCLEOTIDE SEQUENCE [LARGE SCALE GENOMIC DNA]</scope>
    <source>
        <strain evidence="4 5">HCH-1</strain>
    </source>
</reference>
<dbReference type="NCBIfam" id="TIGR00377">
    <property type="entry name" value="ant_ant_sig"/>
    <property type="match status" value="1"/>
</dbReference>